<dbReference type="GO" id="GO:0032259">
    <property type="term" value="P:methylation"/>
    <property type="evidence" value="ECO:0007669"/>
    <property type="project" value="UniProtKB-KW"/>
</dbReference>
<keyword evidence="2" id="KW-1185">Reference proteome</keyword>
<keyword evidence="1" id="KW-0489">Methyltransferase</keyword>
<dbReference type="EMBL" id="BAAALT010000205">
    <property type="protein sequence ID" value="GAA1823645.1"/>
    <property type="molecule type" value="Genomic_DNA"/>
</dbReference>
<dbReference type="Pfam" id="PF04672">
    <property type="entry name" value="Methyltransf_19"/>
    <property type="match status" value="1"/>
</dbReference>
<gene>
    <name evidence="1" type="ORF">GCM10009682_49900</name>
</gene>
<dbReference type="InterPro" id="IPR006764">
    <property type="entry name" value="SAM_dep_MeTrfase_SAV2177_type"/>
</dbReference>
<dbReference type="PIRSF" id="PIRSF017393">
    <property type="entry name" value="MTase_SAV2177"/>
    <property type="match status" value="1"/>
</dbReference>
<comment type="caution">
    <text evidence="1">The sequence shown here is derived from an EMBL/GenBank/DDBJ whole genome shotgun (WGS) entry which is preliminary data.</text>
</comment>
<keyword evidence="1" id="KW-0808">Transferase</keyword>
<proteinExistence type="predicted"/>
<name>A0ABN2MEG9_9ACTN</name>
<dbReference type="RefSeq" id="WP_344137203.1">
    <property type="nucleotide sequence ID" value="NZ_BAAALT010000205.1"/>
</dbReference>
<evidence type="ECO:0000313" key="2">
    <source>
        <dbReference type="Proteomes" id="UP001500218"/>
    </source>
</evidence>
<dbReference type="GO" id="GO:0008168">
    <property type="term" value="F:methyltransferase activity"/>
    <property type="evidence" value="ECO:0007669"/>
    <property type="project" value="UniProtKB-KW"/>
</dbReference>
<dbReference type="SUPFAM" id="SSF53335">
    <property type="entry name" value="S-adenosyl-L-methionine-dependent methyltransferases"/>
    <property type="match status" value="1"/>
</dbReference>
<reference evidence="1 2" key="1">
    <citation type="journal article" date="2019" name="Int. J. Syst. Evol. Microbiol.">
        <title>The Global Catalogue of Microorganisms (GCM) 10K type strain sequencing project: providing services to taxonomists for standard genome sequencing and annotation.</title>
        <authorList>
            <consortium name="The Broad Institute Genomics Platform"/>
            <consortium name="The Broad Institute Genome Sequencing Center for Infectious Disease"/>
            <person name="Wu L."/>
            <person name="Ma J."/>
        </authorList>
    </citation>
    <scope>NUCLEOTIDE SEQUENCE [LARGE SCALE GENOMIC DNA]</scope>
    <source>
        <strain evidence="1 2">JCM 13250</strain>
    </source>
</reference>
<organism evidence="1 2">
    <name type="scientific">Luedemannella flava</name>
    <dbReference type="NCBI Taxonomy" id="349316"/>
    <lineage>
        <taxon>Bacteria</taxon>
        <taxon>Bacillati</taxon>
        <taxon>Actinomycetota</taxon>
        <taxon>Actinomycetes</taxon>
        <taxon>Micromonosporales</taxon>
        <taxon>Micromonosporaceae</taxon>
        <taxon>Luedemannella</taxon>
    </lineage>
</organism>
<accession>A0ABN2MEG9</accession>
<dbReference type="InterPro" id="IPR029063">
    <property type="entry name" value="SAM-dependent_MTases_sf"/>
</dbReference>
<sequence>MPDEDWMRMESDEVRPAIDLHTDRPHPARVYDYLLGGKTNFAADREAAEAGIRANPTSTVTPRQNRAWMTRAVRFLAAEAGVRQFLDIGTGIPTAPNAHQTAQEVAPESRIVYVDNDPIVLVHARALLTGTPEGRTEYVNADLRDVTKILESEQVRDVIDFDEPVGLLLIAVLHFINAADDPYGLVERLVDALPSGSYLALSHLTTDVDPPIWERVQETFRRNGVTMHMRSRAGVERFFKGLELVEPGVQQAHHWRPDTDPATIPDNQVAIFAGVARKP</sequence>
<dbReference type="Gene3D" id="3.40.50.150">
    <property type="entry name" value="Vaccinia Virus protein VP39"/>
    <property type="match status" value="1"/>
</dbReference>
<evidence type="ECO:0000313" key="1">
    <source>
        <dbReference type="EMBL" id="GAA1823645.1"/>
    </source>
</evidence>
<protein>
    <submittedName>
        <fullName evidence="1">SAM-dependent methyltransferase</fullName>
    </submittedName>
</protein>
<dbReference type="Proteomes" id="UP001500218">
    <property type="component" value="Unassembled WGS sequence"/>
</dbReference>